<dbReference type="Gene3D" id="3.40.190.10">
    <property type="entry name" value="Periplasmic binding protein-like II"/>
    <property type="match status" value="1"/>
</dbReference>
<dbReference type="InterPro" id="IPR042100">
    <property type="entry name" value="Bug_dom1"/>
</dbReference>
<dbReference type="InterPro" id="IPR006311">
    <property type="entry name" value="TAT_signal"/>
</dbReference>
<protein>
    <submittedName>
        <fullName evidence="3">Tripartite tricarboxylate transporter substrate binding protein</fullName>
    </submittedName>
</protein>
<comment type="caution">
    <text evidence="3">The sequence shown here is derived from an EMBL/GenBank/DDBJ whole genome shotgun (WGS) entry which is preliminary data.</text>
</comment>
<feature type="chain" id="PRO_5046858085" evidence="2">
    <location>
        <begin position="27"/>
        <end position="337"/>
    </location>
</feature>
<feature type="signal peptide" evidence="2">
    <location>
        <begin position="1"/>
        <end position="26"/>
    </location>
</feature>
<organism evidence="3 4">
    <name type="scientific">Roseomonas nitratireducens</name>
    <dbReference type="NCBI Taxonomy" id="2820810"/>
    <lineage>
        <taxon>Bacteria</taxon>
        <taxon>Pseudomonadati</taxon>
        <taxon>Pseudomonadota</taxon>
        <taxon>Alphaproteobacteria</taxon>
        <taxon>Acetobacterales</taxon>
        <taxon>Roseomonadaceae</taxon>
        <taxon>Roseomonas</taxon>
    </lineage>
</organism>
<dbReference type="PANTHER" id="PTHR42928:SF5">
    <property type="entry name" value="BLR1237 PROTEIN"/>
    <property type="match status" value="1"/>
</dbReference>
<gene>
    <name evidence="3" type="ORF">J5Y09_05005</name>
</gene>
<reference evidence="3 4" key="1">
    <citation type="submission" date="2021-03" db="EMBL/GenBank/DDBJ databases">
        <authorList>
            <person name="So Y."/>
        </authorList>
    </citation>
    <scope>NUCLEOTIDE SEQUENCE [LARGE SCALE GENOMIC DNA]</scope>
    <source>
        <strain evidence="3 4">PWR1</strain>
    </source>
</reference>
<proteinExistence type="inferred from homology"/>
<evidence type="ECO:0000256" key="2">
    <source>
        <dbReference type="SAM" id="SignalP"/>
    </source>
</evidence>
<name>A0ABS4APH6_9PROT</name>
<accession>A0ABS4APH6</accession>
<dbReference type="Gene3D" id="3.40.190.150">
    <property type="entry name" value="Bordetella uptake gene, domain 1"/>
    <property type="match status" value="1"/>
</dbReference>
<dbReference type="EMBL" id="JAGIYZ010000003">
    <property type="protein sequence ID" value="MBP0463260.1"/>
    <property type="molecule type" value="Genomic_DNA"/>
</dbReference>
<comment type="similarity">
    <text evidence="1">Belongs to the UPF0065 (bug) family.</text>
</comment>
<evidence type="ECO:0000256" key="1">
    <source>
        <dbReference type="ARBA" id="ARBA00006987"/>
    </source>
</evidence>
<keyword evidence="2" id="KW-0732">Signal</keyword>
<dbReference type="SUPFAM" id="SSF53850">
    <property type="entry name" value="Periplasmic binding protein-like II"/>
    <property type="match status" value="1"/>
</dbReference>
<dbReference type="CDD" id="cd13578">
    <property type="entry name" value="PBP2_Bug27"/>
    <property type="match status" value="1"/>
</dbReference>
<keyword evidence="4" id="KW-1185">Reference proteome</keyword>
<dbReference type="PANTHER" id="PTHR42928">
    <property type="entry name" value="TRICARBOXYLATE-BINDING PROTEIN"/>
    <property type="match status" value="1"/>
</dbReference>
<dbReference type="PIRSF" id="PIRSF017082">
    <property type="entry name" value="YflP"/>
    <property type="match status" value="1"/>
</dbReference>
<evidence type="ECO:0000313" key="4">
    <source>
        <dbReference type="Proteomes" id="UP000680815"/>
    </source>
</evidence>
<dbReference type="Proteomes" id="UP000680815">
    <property type="component" value="Unassembled WGS sequence"/>
</dbReference>
<sequence>MPRRPGPMLRRTLLAAAALVAGFATAAPAQEAPWPSRPVTIMGGFPNGAGTDIYARRLADPLSRALGVPVVVDNRTGAGGNIGSDLVAKARPDGYTFYLGTAGTHAINAALYRTLPFDVIRDFTPVVLLGDVPNVLIVNPEKRPNLRSCQDVLAAARVRPQAVSYGSTGNGASTHLAGAQFATAARLDLLHVPFRGQPGAMGALLSGDTDLFFNQTGAAMGPIRQGQVRPLVVMTRERLAALPDVPTVGEACGLPPMDTSTWYGILGPANLPEPVVRRMNAEVNRIISTPEFRDWLINNQAITPPVAPNTPEQFRDTQRADVARWAEVVRQSGATVD</sequence>
<evidence type="ECO:0000313" key="3">
    <source>
        <dbReference type="EMBL" id="MBP0463260.1"/>
    </source>
</evidence>
<dbReference type="InterPro" id="IPR005064">
    <property type="entry name" value="BUG"/>
</dbReference>
<dbReference type="PROSITE" id="PS51318">
    <property type="entry name" value="TAT"/>
    <property type="match status" value="1"/>
</dbReference>
<dbReference type="Pfam" id="PF03401">
    <property type="entry name" value="TctC"/>
    <property type="match status" value="1"/>
</dbReference>